<evidence type="ECO:0000259" key="2">
    <source>
        <dbReference type="Pfam" id="PF06911"/>
    </source>
</evidence>
<evidence type="ECO:0000313" key="4">
    <source>
        <dbReference type="Proteomes" id="UP001237642"/>
    </source>
</evidence>
<dbReference type="InterPro" id="IPR009686">
    <property type="entry name" value="Senescence/spartin_C"/>
</dbReference>
<keyword evidence="4" id="KW-1185">Reference proteome</keyword>
<dbReference type="Pfam" id="PF06911">
    <property type="entry name" value="Senescence"/>
    <property type="match status" value="1"/>
</dbReference>
<evidence type="ECO:0000313" key="3">
    <source>
        <dbReference type="EMBL" id="KAK1384224.1"/>
    </source>
</evidence>
<dbReference type="InterPro" id="IPR045036">
    <property type="entry name" value="Spartin-like"/>
</dbReference>
<comment type="caution">
    <text evidence="3">The sequence shown here is derived from an EMBL/GenBank/DDBJ whole genome shotgun (WGS) entry which is preliminary data.</text>
</comment>
<dbReference type="PANTHER" id="PTHR21068:SF43">
    <property type="entry name" value="SPARTIN"/>
    <property type="match status" value="1"/>
</dbReference>
<dbReference type="Proteomes" id="UP001237642">
    <property type="component" value="Unassembled WGS sequence"/>
</dbReference>
<evidence type="ECO:0000256" key="1">
    <source>
        <dbReference type="SAM" id="MobiDB-lite"/>
    </source>
</evidence>
<gene>
    <name evidence="3" type="ORF">POM88_021959</name>
</gene>
<dbReference type="GO" id="GO:0005886">
    <property type="term" value="C:plasma membrane"/>
    <property type="evidence" value="ECO:0007669"/>
    <property type="project" value="TreeGrafter"/>
</dbReference>
<dbReference type="AlphaFoldDB" id="A0AAD8IFV7"/>
<organism evidence="3 4">
    <name type="scientific">Heracleum sosnowskyi</name>
    <dbReference type="NCBI Taxonomy" id="360622"/>
    <lineage>
        <taxon>Eukaryota</taxon>
        <taxon>Viridiplantae</taxon>
        <taxon>Streptophyta</taxon>
        <taxon>Embryophyta</taxon>
        <taxon>Tracheophyta</taxon>
        <taxon>Spermatophyta</taxon>
        <taxon>Magnoliopsida</taxon>
        <taxon>eudicotyledons</taxon>
        <taxon>Gunneridae</taxon>
        <taxon>Pentapetalae</taxon>
        <taxon>asterids</taxon>
        <taxon>campanulids</taxon>
        <taxon>Apiales</taxon>
        <taxon>Apiaceae</taxon>
        <taxon>Apioideae</taxon>
        <taxon>apioid superclade</taxon>
        <taxon>Tordylieae</taxon>
        <taxon>Tordyliinae</taxon>
        <taxon>Heracleum</taxon>
    </lineage>
</organism>
<feature type="region of interest" description="Disordered" evidence="1">
    <location>
        <begin position="1"/>
        <end position="31"/>
    </location>
</feature>
<dbReference type="PANTHER" id="PTHR21068">
    <property type="entry name" value="SPARTIN"/>
    <property type="match status" value="1"/>
</dbReference>
<sequence length="429" mass="46441">MASKNPNYKRTPMYPQIDPNPNVNNSSSSSSLYPSLDMKDLIENLFPDDLNSPSAPPMPLEQTLISIPGAILHLIDQHYSVQLASGDFSIVKLSQGEHVVAVIAKVSDEIQWPLIKDEAVVKLDQAHYFFSFRPPTDNDGEVNDLLNYGLTFASRGQESLLGNLDEILETFSAFSVHKVEKKQMMDGNVAKELSPSDIKSDKKKKVMEKNCQAYWTTLAPNVEDYSSSAAKLIAAGSGHLIKGILWCGDVTVDRLKWGNEVLSKRMGPATQAEIRPETLKRIKRVKRVTKVTEKVALGVLSGTVKVSGFFTSSVANSKLGKKLFGLLPGQIVLASLDGFNKVCDAVEVAGKNVMSTSSTVTTGLVSQKYGEEARKATNEGLDAAGHAIGTAWAVFKVRKALNPKSVMKPSALAKSAAKTAAEMKAKGSK</sequence>
<reference evidence="3" key="1">
    <citation type="submission" date="2023-02" db="EMBL/GenBank/DDBJ databases">
        <title>Genome of toxic invasive species Heracleum sosnowskyi carries increased number of genes despite the absence of recent whole-genome duplications.</title>
        <authorList>
            <person name="Schelkunov M."/>
            <person name="Shtratnikova V."/>
            <person name="Makarenko M."/>
            <person name="Klepikova A."/>
            <person name="Omelchenko D."/>
            <person name="Novikova G."/>
            <person name="Obukhova E."/>
            <person name="Bogdanov V."/>
            <person name="Penin A."/>
            <person name="Logacheva M."/>
        </authorList>
    </citation>
    <scope>NUCLEOTIDE SEQUENCE</scope>
    <source>
        <strain evidence="3">Hsosn_3</strain>
        <tissue evidence="3">Leaf</tissue>
    </source>
</reference>
<protein>
    <submittedName>
        <fullName evidence="3">Protein EARLY-RESPONSIVE TO DEHYDRATION 7, chloroplastic-like</fullName>
    </submittedName>
</protein>
<proteinExistence type="predicted"/>
<dbReference type="EMBL" id="JAUIZM010000005">
    <property type="protein sequence ID" value="KAK1384224.1"/>
    <property type="molecule type" value="Genomic_DNA"/>
</dbReference>
<reference evidence="3" key="2">
    <citation type="submission" date="2023-05" db="EMBL/GenBank/DDBJ databases">
        <authorList>
            <person name="Schelkunov M.I."/>
        </authorList>
    </citation>
    <scope>NUCLEOTIDE SEQUENCE</scope>
    <source>
        <strain evidence="3">Hsosn_3</strain>
        <tissue evidence="3">Leaf</tissue>
    </source>
</reference>
<feature type="domain" description="Senescence" evidence="2">
    <location>
        <begin position="232"/>
        <end position="418"/>
    </location>
</feature>
<feature type="compositionally biased region" description="Low complexity" evidence="1">
    <location>
        <begin position="19"/>
        <end position="31"/>
    </location>
</feature>
<accession>A0AAD8IFV7</accession>
<name>A0AAD8IFV7_9APIA</name>